<reference evidence="6 7" key="2">
    <citation type="journal article" date="2016" name="Microb. Ecol.">
        <title>Genome Characteristics of a Novel Type I Methanotroph (Sn10-6) Isolated from a Flooded Indian Rice Field.</title>
        <authorList>
            <person name="Rahalkar M.C."/>
            <person name="Pandit P.S."/>
            <person name="Dhakephalkar P.K."/>
            <person name="Pore S."/>
            <person name="Arora P."/>
            <person name="Kapse N."/>
        </authorList>
    </citation>
    <scope>NUCLEOTIDE SEQUENCE [LARGE SCALE GENOMIC DNA]</scope>
    <source>
        <strain evidence="6 7">Sn10-6</strain>
    </source>
</reference>
<dbReference type="Pfam" id="PF00072">
    <property type="entry name" value="Response_reg"/>
    <property type="match status" value="1"/>
</dbReference>
<dbReference type="CDD" id="cd00130">
    <property type="entry name" value="PAS"/>
    <property type="match status" value="2"/>
</dbReference>
<sequence length="329" mass="37592">MCIKPLLPNTCTSLLIVDDEQKIRDSLCLILEHSEHRVFTAATASEALALLSSQPIQLMLLDLNMPGLSGHSILQFIAQNKLATHVIIVSGRAEFAEAKRTLCFDFVHDFIKKPYDVEELLNAINRCKRLIQLNYEKAQMQEQLKRSEQLHRFFVEQSPDVIFLLDANGHFSLVNHTARTLLGYEPTELEQQHYSLLVHDADLVKAADFFHINRLDLQQTKTCELRLNRQCGETIYVEIKAITVELAFTPFFDLREITTDYGIYGSIRDINERKLAEKSIQKLNLAMENSPILIVITNQEGVIEYVSQKITETTGYSLEEVIGLNPKIF</sequence>
<dbReference type="InterPro" id="IPR050595">
    <property type="entry name" value="Bact_response_regulator"/>
</dbReference>
<dbReference type="GO" id="GO:0006355">
    <property type="term" value="P:regulation of DNA-templated transcription"/>
    <property type="evidence" value="ECO:0007669"/>
    <property type="project" value="InterPro"/>
</dbReference>
<dbReference type="InterPro" id="IPR013767">
    <property type="entry name" value="PAS_fold"/>
</dbReference>
<evidence type="ECO:0000259" key="4">
    <source>
        <dbReference type="PROSITE" id="PS50112"/>
    </source>
</evidence>
<dbReference type="PROSITE" id="PS50112">
    <property type="entry name" value="PAS"/>
    <property type="match status" value="2"/>
</dbReference>
<dbReference type="PANTHER" id="PTHR44591:SF3">
    <property type="entry name" value="RESPONSE REGULATORY DOMAIN-CONTAINING PROTEIN"/>
    <property type="match status" value="1"/>
</dbReference>
<dbReference type="PROSITE" id="PS50113">
    <property type="entry name" value="PAC"/>
    <property type="match status" value="1"/>
</dbReference>
<dbReference type="PROSITE" id="PS50110">
    <property type="entry name" value="RESPONSE_REGULATORY"/>
    <property type="match status" value="1"/>
</dbReference>
<dbReference type="Gene3D" id="3.30.450.20">
    <property type="entry name" value="PAS domain"/>
    <property type="match status" value="2"/>
</dbReference>
<dbReference type="Proteomes" id="UP000033684">
    <property type="component" value="Unassembled WGS sequence"/>
</dbReference>
<dbReference type="Pfam" id="PF00989">
    <property type="entry name" value="PAS"/>
    <property type="match status" value="1"/>
</dbReference>
<dbReference type="AlphaFoldDB" id="A0A0F3IM57"/>
<feature type="domain" description="PAS" evidence="4">
    <location>
        <begin position="147"/>
        <end position="189"/>
    </location>
</feature>
<evidence type="ECO:0000313" key="7">
    <source>
        <dbReference type="Proteomes" id="UP000033684"/>
    </source>
</evidence>
<evidence type="ECO:0000313" key="6">
    <source>
        <dbReference type="EMBL" id="KJV07826.1"/>
    </source>
</evidence>
<dbReference type="SMART" id="SM00448">
    <property type="entry name" value="REC"/>
    <property type="match status" value="1"/>
</dbReference>
<dbReference type="InterPro" id="IPR011006">
    <property type="entry name" value="CheY-like_superfamily"/>
</dbReference>
<gene>
    <name evidence="6" type="ORF">VZ94_01840</name>
</gene>
<dbReference type="InterPro" id="IPR000700">
    <property type="entry name" value="PAS-assoc_C"/>
</dbReference>
<dbReference type="GO" id="GO:0000160">
    <property type="term" value="P:phosphorelay signal transduction system"/>
    <property type="evidence" value="ECO:0007669"/>
    <property type="project" value="InterPro"/>
</dbReference>
<dbReference type="OrthoDB" id="9808408at2"/>
<dbReference type="EMBL" id="LAJX01000015">
    <property type="protein sequence ID" value="KJV07826.1"/>
    <property type="molecule type" value="Genomic_DNA"/>
</dbReference>
<dbReference type="Pfam" id="PF13426">
    <property type="entry name" value="PAS_9"/>
    <property type="match status" value="1"/>
</dbReference>
<feature type="domain" description="Response regulatory" evidence="3">
    <location>
        <begin position="13"/>
        <end position="128"/>
    </location>
</feature>
<evidence type="ECO:0000259" key="5">
    <source>
        <dbReference type="PROSITE" id="PS50113"/>
    </source>
</evidence>
<dbReference type="SUPFAM" id="SSF52172">
    <property type="entry name" value="CheY-like"/>
    <property type="match status" value="1"/>
</dbReference>
<feature type="domain" description="PAS" evidence="4">
    <location>
        <begin position="279"/>
        <end position="329"/>
    </location>
</feature>
<dbReference type="SUPFAM" id="SSF55785">
    <property type="entry name" value="PYP-like sensor domain (PAS domain)"/>
    <property type="match status" value="2"/>
</dbReference>
<proteinExistence type="predicted"/>
<dbReference type="NCBIfam" id="TIGR00229">
    <property type="entry name" value="sensory_box"/>
    <property type="match status" value="2"/>
</dbReference>
<evidence type="ECO:0000259" key="3">
    <source>
        <dbReference type="PROSITE" id="PS50110"/>
    </source>
</evidence>
<keyword evidence="1 2" id="KW-0597">Phosphoprotein</keyword>
<dbReference type="InterPro" id="IPR035965">
    <property type="entry name" value="PAS-like_dom_sf"/>
</dbReference>
<dbReference type="Gene3D" id="3.40.50.2300">
    <property type="match status" value="1"/>
</dbReference>
<organism evidence="6 7">
    <name type="scientific">Methylocucumis oryzae</name>
    <dbReference type="NCBI Taxonomy" id="1632867"/>
    <lineage>
        <taxon>Bacteria</taxon>
        <taxon>Pseudomonadati</taxon>
        <taxon>Pseudomonadota</taxon>
        <taxon>Gammaproteobacteria</taxon>
        <taxon>Methylococcales</taxon>
        <taxon>Methylococcaceae</taxon>
        <taxon>Methylocucumis</taxon>
    </lineage>
</organism>
<evidence type="ECO:0000256" key="1">
    <source>
        <dbReference type="ARBA" id="ARBA00022553"/>
    </source>
</evidence>
<evidence type="ECO:0000256" key="2">
    <source>
        <dbReference type="PROSITE-ProRule" id="PRU00169"/>
    </source>
</evidence>
<feature type="modified residue" description="4-aspartylphosphate" evidence="2">
    <location>
        <position position="62"/>
    </location>
</feature>
<protein>
    <recommendedName>
        <fullName evidence="8">Histidine kinase</fullName>
    </recommendedName>
</protein>
<dbReference type="SMART" id="SM00091">
    <property type="entry name" value="PAS"/>
    <property type="match status" value="2"/>
</dbReference>
<comment type="caution">
    <text evidence="6">The sequence shown here is derived from an EMBL/GenBank/DDBJ whole genome shotgun (WGS) entry which is preliminary data.</text>
</comment>
<dbReference type="PANTHER" id="PTHR44591">
    <property type="entry name" value="STRESS RESPONSE REGULATOR PROTEIN 1"/>
    <property type="match status" value="1"/>
</dbReference>
<name>A0A0F3IM57_9GAMM</name>
<dbReference type="InterPro" id="IPR000014">
    <property type="entry name" value="PAS"/>
</dbReference>
<reference evidence="7" key="1">
    <citation type="submission" date="2015-03" db="EMBL/GenBank/DDBJ databases">
        <title>Draft genome sequence of a novel methanotroph (Sn10-6) isolated from flooded ricefield rhizosphere in India.</title>
        <authorList>
            <person name="Pandit P.S."/>
            <person name="Pore S.D."/>
            <person name="Arora P."/>
            <person name="Kapse N.G."/>
            <person name="Dhakephalkar P.K."/>
            <person name="Rahalkar M.C."/>
        </authorList>
    </citation>
    <scope>NUCLEOTIDE SEQUENCE [LARGE SCALE GENOMIC DNA]</scope>
    <source>
        <strain evidence="7">Sn10-6</strain>
    </source>
</reference>
<feature type="domain" description="PAC" evidence="5">
    <location>
        <begin position="221"/>
        <end position="282"/>
    </location>
</feature>
<evidence type="ECO:0008006" key="8">
    <source>
        <dbReference type="Google" id="ProtNLM"/>
    </source>
</evidence>
<dbReference type="InterPro" id="IPR001789">
    <property type="entry name" value="Sig_transdc_resp-reg_receiver"/>
</dbReference>
<accession>A0A0F3IM57</accession>
<dbReference type="RefSeq" id="WP_045777927.1">
    <property type="nucleotide sequence ID" value="NZ_LAJX01000015.1"/>
</dbReference>
<keyword evidence="7" id="KW-1185">Reference proteome</keyword>